<proteinExistence type="predicted"/>
<feature type="repeat" description="ANK" evidence="3">
    <location>
        <begin position="817"/>
        <end position="839"/>
    </location>
</feature>
<feature type="repeat" description="ANK" evidence="3">
    <location>
        <begin position="689"/>
        <end position="722"/>
    </location>
</feature>
<accession>A0A0G4HGD8</accession>
<protein>
    <submittedName>
        <fullName evidence="5">Uncharacterized protein</fullName>
    </submittedName>
</protein>
<gene>
    <name evidence="5" type="ORF">Cvel_27357</name>
</gene>
<dbReference type="PANTHER" id="PTHR24173:SF74">
    <property type="entry name" value="ANKYRIN REPEAT DOMAIN-CONTAINING PROTEIN 16"/>
    <property type="match status" value="1"/>
</dbReference>
<dbReference type="InterPro" id="IPR002110">
    <property type="entry name" value="Ankyrin_rpt"/>
</dbReference>
<dbReference type="Gene3D" id="1.25.40.20">
    <property type="entry name" value="Ankyrin repeat-containing domain"/>
    <property type="match status" value="8"/>
</dbReference>
<feature type="repeat" description="ANK" evidence="3">
    <location>
        <begin position="399"/>
        <end position="431"/>
    </location>
</feature>
<dbReference type="VEuPathDB" id="CryptoDB:Cvel_27357"/>
<feature type="repeat" description="ANK" evidence="3">
    <location>
        <begin position="730"/>
        <end position="762"/>
    </location>
</feature>
<dbReference type="SUPFAM" id="SSF48403">
    <property type="entry name" value="Ankyrin repeat"/>
    <property type="match status" value="3"/>
</dbReference>
<feature type="repeat" description="ANK" evidence="3">
    <location>
        <begin position="300"/>
        <end position="332"/>
    </location>
</feature>
<dbReference type="AlphaFoldDB" id="A0A0G4HGD8"/>
<dbReference type="Pfam" id="PF00023">
    <property type="entry name" value="Ank"/>
    <property type="match status" value="2"/>
</dbReference>
<reference evidence="5" key="1">
    <citation type="submission" date="2014-11" db="EMBL/GenBank/DDBJ databases">
        <authorList>
            <person name="Otto D Thomas"/>
            <person name="Naeem Raeece"/>
        </authorList>
    </citation>
    <scope>NUCLEOTIDE SEQUENCE</scope>
</reference>
<feature type="repeat" description="ANK" evidence="3">
    <location>
        <begin position="234"/>
        <end position="266"/>
    </location>
</feature>
<dbReference type="PhylomeDB" id="A0A0G4HGD8"/>
<sequence>MHVRVAQGLPSLCGRFRVEQLACRETRDRGGGQGSLSRNSCTLDIVCVDSETETEGKGKGVEASAAFLPLLTPLQSESLTETPHTGQQRDEKEEGILQPHQQTPHTPAQPPPSSATSHSQNETQSAILTEGLLTAARNGNATAMEALLSLSGSGEAGGGVQTRDPSFYNNTLLHIAAANGHTSVVTVLLAAGADMEEKEEGRWTPLHWAAFRGHVGVASALVAAGAEVEAIDDRQFTPLHLAAQKGNVQVASALLAAGAEVEARADSQFTALHLAAQNGHVEVVSALVAAGADVQARADSRWTPLHVAAFFGHVGVASALVAAGAEVEARDDRELTPLHFAAQEGHVAVISALVSAGAEVEARNNRKRTPLHLAALKGHEAVVSPLVAAGAGLEARDDTQRAPLHLAALKGHIRVVAALVAEGAQLEARADFEFTPLHFAAAYGHEAVVLAAVQYSTDIHASRGGGRDPVTGEETNRTALFMAAIAPQQEGSEDISRVVHALLQNGADLRKTDYENATVLQAVAGSCEVWRTQAVLRQAARDGVFLSDIRGERDGRTGGSLQWTVLHTAAKKNCANLVPLFLEQQGGSQLVTREDAHGLTALHVAARFGSADVVSAFLEGGQFDVESRTGPASESRTAFHLAAEGSSESNPSFRGEGYRLAKSFSLEEQMKTLRVLATHKASATAVDARGLTPLHAAAQAGRAGAVGFLVDAAGVDVNISGRKRGGTEEKGVTPLMLAVRSAHRETVGALLQRNASLFDATERGQTPLHFAAVAVPPPNTGGQGVLMVAEMARRLVKAIEGPSLRVRALSAPTRDWRAEKPLHLAVRSGSAELVRALVQEEVEARRALGESETVALQRTLESPDGRLQTRLLAAASEGRVNVLSILVLKGARVGVKGEGGKSLLHLAVESGFVEVVRLVLSISDGSKPGKEDGRNAFIATAEERGEGGKAANETIGQNPRDWSGASPLHSASSLGREDIVALLCDNGAEPNSERADAVTPLLLAARRGSLSVIRRLASYGARGVAAVLVDPSVPTDSLSLLKAKNETERQPGGLPDRVRRLSSLSLIVGEEEAKEEQEGKRKAKDDAVVRALHTVSAALESEGKGLCNSAARVDEEPGEGRHGTALQVAASQGLSGTAQLLLQWGASLEGRSRSASPLSAVSSLPPLLLAASGG</sequence>
<feature type="region of interest" description="Disordered" evidence="4">
    <location>
        <begin position="73"/>
        <end position="123"/>
    </location>
</feature>
<feature type="repeat" description="ANK" evidence="3">
    <location>
        <begin position="963"/>
        <end position="995"/>
    </location>
</feature>
<evidence type="ECO:0000313" key="5">
    <source>
        <dbReference type="EMBL" id="CEM43169.1"/>
    </source>
</evidence>
<keyword evidence="2 3" id="KW-0040">ANK repeat</keyword>
<evidence type="ECO:0000256" key="4">
    <source>
        <dbReference type="SAM" id="MobiDB-lite"/>
    </source>
</evidence>
<feature type="repeat" description="ANK" evidence="3">
    <location>
        <begin position="201"/>
        <end position="233"/>
    </location>
</feature>
<feature type="repeat" description="ANK" evidence="3">
    <location>
        <begin position="366"/>
        <end position="398"/>
    </location>
</feature>
<dbReference type="Pfam" id="PF13637">
    <property type="entry name" value="Ank_4"/>
    <property type="match status" value="1"/>
</dbReference>
<evidence type="ECO:0000256" key="1">
    <source>
        <dbReference type="ARBA" id="ARBA00022737"/>
    </source>
</evidence>
<dbReference type="InterPro" id="IPR036770">
    <property type="entry name" value="Ankyrin_rpt-contain_sf"/>
</dbReference>
<feature type="repeat" description="ANK" evidence="3">
    <location>
        <begin position="168"/>
        <end position="200"/>
    </location>
</feature>
<feature type="repeat" description="ANK" evidence="3">
    <location>
        <begin position="267"/>
        <end position="299"/>
    </location>
</feature>
<dbReference type="PROSITE" id="PS50297">
    <property type="entry name" value="ANK_REP_REGION"/>
    <property type="match status" value="13"/>
</dbReference>
<dbReference type="PROSITE" id="PS50088">
    <property type="entry name" value="ANK_REPEAT"/>
    <property type="match status" value="15"/>
</dbReference>
<dbReference type="PANTHER" id="PTHR24173">
    <property type="entry name" value="ANKYRIN REPEAT CONTAINING"/>
    <property type="match status" value="1"/>
</dbReference>
<feature type="repeat" description="ANK" evidence="3">
    <location>
        <begin position="597"/>
        <end position="621"/>
    </location>
</feature>
<dbReference type="EMBL" id="CDMZ01002628">
    <property type="protein sequence ID" value="CEM43169.1"/>
    <property type="molecule type" value="Genomic_DNA"/>
</dbReference>
<name>A0A0G4HGD8_9ALVE</name>
<evidence type="ECO:0000256" key="2">
    <source>
        <dbReference type="ARBA" id="ARBA00023043"/>
    </source>
</evidence>
<feature type="repeat" description="ANK" evidence="3">
    <location>
        <begin position="996"/>
        <end position="1021"/>
    </location>
</feature>
<dbReference type="Pfam" id="PF12796">
    <property type="entry name" value="Ank_2"/>
    <property type="match status" value="5"/>
</dbReference>
<organism evidence="5">
    <name type="scientific">Chromera velia CCMP2878</name>
    <dbReference type="NCBI Taxonomy" id="1169474"/>
    <lineage>
        <taxon>Eukaryota</taxon>
        <taxon>Sar</taxon>
        <taxon>Alveolata</taxon>
        <taxon>Colpodellida</taxon>
        <taxon>Chromeraceae</taxon>
        <taxon>Chromera</taxon>
    </lineage>
</organism>
<feature type="repeat" description="ANK" evidence="3">
    <location>
        <begin position="475"/>
        <end position="514"/>
    </location>
</feature>
<dbReference type="SMART" id="SM00248">
    <property type="entry name" value="ANK"/>
    <property type="match status" value="22"/>
</dbReference>
<dbReference type="PRINTS" id="PR01415">
    <property type="entry name" value="ANKYRIN"/>
</dbReference>
<feature type="repeat" description="ANK" evidence="3">
    <location>
        <begin position="333"/>
        <end position="365"/>
    </location>
</feature>
<evidence type="ECO:0000256" key="3">
    <source>
        <dbReference type="PROSITE-ProRule" id="PRU00023"/>
    </source>
</evidence>
<feature type="compositionally biased region" description="Polar residues" evidence="4">
    <location>
        <begin position="73"/>
        <end position="86"/>
    </location>
</feature>
<keyword evidence="1" id="KW-0677">Repeat</keyword>